<evidence type="ECO:0000256" key="1">
    <source>
        <dbReference type="ARBA" id="ARBA00004613"/>
    </source>
</evidence>
<organism evidence="8 9">
    <name type="scientific">Brassica campestris</name>
    <name type="common">Field mustard</name>
    <dbReference type="NCBI Taxonomy" id="3711"/>
    <lineage>
        <taxon>Eukaryota</taxon>
        <taxon>Viridiplantae</taxon>
        <taxon>Streptophyta</taxon>
        <taxon>Embryophyta</taxon>
        <taxon>Tracheophyta</taxon>
        <taxon>Spermatophyta</taxon>
        <taxon>Magnoliopsida</taxon>
        <taxon>eudicotyledons</taxon>
        <taxon>Gunneridae</taxon>
        <taxon>Pentapetalae</taxon>
        <taxon>rosids</taxon>
        <taxon>malvids</taxon>
        <taxon>Brassicales</taxon>
        <taxon>Brassicaceae</taxon>
        <taxon>Brassiceae</taxon>
        <taxon>Brassica</taxon>
    </lineage>
</organism>
<evidence type="ECO:0000313" key="8">
    <source>
        <dbReference type="EnsemblPlants" id="Bra040076.1-P"/>
    </source>
</evidence>
<feature type="chain" id="PRO_5025082713" description="S-protein homolog" evidence="6">
    <location>
        <begin position="21"/>
        <end position="132"/>
    </location>
</feature>
<proteinExistence type="inferred from homology"/>
<dbReference type="AlphaFoldDB" id="M4FG51"/>
<dbReference type="OMA" id="GECEFRG"/>
<accession>M4FG51</accession>
<dbReference type="Pfam" id="PF05938">
    <property type="entry name" value="Self-incomp_S1"/>
    <property type="match status" value="1"/>
</dbReference>
<feature type="signal peptide" evidence="6">
    <location>
        <begin position="1"/>
        <end position="20"/>
    </location>
</feature>
<dbReference type="PANTHER" id="PTHR31232:SF109">
    <property type="entry name" value="S-PROTEIN HOMOLOG"/>
    <property type="match status" value="1"/>
</dbReference>
<evidence type="ECO:0000256" key="6">
    <source>
        <dbReference type="RuleBase" id="RU367044"/>
    </source>
</evidence>
<dbReference type="Proteomes" id="UP000011750">
    <property type="component" value="Chromosome A08"/>
</dbReference>
<dbReference type="GO" id="GO:0060320">
    <property type="term" value="P:rejection of self pollen"/>
    <property type="evidence" value="ECO:0007669"/>
    <property type="project" value="UniProtKB-KW"/>
</dbReference>
<feature type="compositionally biased region" description="Gly residues" evidence="7">
    <location>
        <begin position="96"/>
        <end position="105"/>
    </location>
</feature>
<sequence length="132" mass="13829">MNPLSCFLIVIALSAELSNGESYDKDSVHFINSLNPNNILRVHCLTHDDDLGYHLLSPGQTYEFSFYESIFTTKVAGLEGLVRLAEPQISGLQHDGSGGGGGGEHASGYGSKVGENGGAGECEFRGAVGGVP</sequence>
<reference evidence="8 9" key="1">
    <citation type="journal article" date="2011" name="Nat. Genet.">
        <title>The genome of the mesopolyploid crop species Brassica rapa.</title>
        <authorList>
            <consortium name="Brassica rapa Genome Sequencing Project Consortium"/>
            <person name="Wang X."/>
            <person name="Wang H."/>
            <person name="Wang J."/>
            <person name="Sun R."/>
            <person name="Wu J."/>
            <person name="Liu S."/>
            <person name="Bai Y."/>
            <person name="Mun J.H."/>
            <person name="Bancroft I."/>
            <person name="Cheng F."/>
            <person name="Huang S."/>
            <person name="Li X."/>
            <person name="Hua W."/>
            <person name="Wang J."/>
            <person name="Wang X."/>
            <person name="Freeling M."/>
            <person name="Pires J.C."/>
            <person name="Paterson A.H."/>
            <person name="Chalhoub B."/>
            <person name="Wang B."/>
            <person name="Hayward A."/>
            <person name="Sharpe A.G."/>
            <person name="Park B.S."/>
            <person name="Weisshaar B."/>
            <person name="Liu B."/>
            <person name="Li B."/>
            <person name="Liu B."/>
            <person name="Tong C."/>
            <person name="Song C."/>
            <person name="Duran C."/>
            <person name="Peng C."/>
            <person name="Geng C."/>
            <person name="Koh C."/>
            <person name="Lin C."/>
            <person name="Edwards D."/>
            <person name="Mu D."/>
            <person name="Shen D."/>
            <person name="Soumpourou E."/>
            <person name="Li F."/>
            <person name="Fraser F."/>
            <person name="Conant G."/>
            <person name="Lassalle G."/>
            <person name="King G.J."/>
            <person name="Bonnema G."/>
            <person name="Tang H."/>
            <person name="Wang H."/>
            <person name="Belcram H."/>
            <person name="Zhou H."/>
            <person name="Hirakawa H."/>
            <person name="Abe H."/>
            <person name="Guo H."/>
            <person name="Wang H."/>
            <person name="Jin H."/>
            <person name="Parkin I.A."/>
            <person name="Batley J."/>
            <person name="Kim J.S."/>
            <person name="Just J."/>
            <person name="Li J."/>
            <person name="Xu J."/>
            <person name="Deng J."/>
            <person name="Kim J.A."/>
            <person name="Li J."/>
            <person name="Yu J."/>
            <person name="Meng J."/>
            <person name="Wang J."/>
            <person name="Min J."/>
            <person name="Poulain J."/>
            <person name="Wang J."/>
            <person name="Hatakeyama K."/>
            <person name="Wu K."/>
            <person name="Wang L."/>
            <person name="Fang L."/>
            <person name="Trick M."/>
            <person name="Links M.G."/>
            <person name="Zhao M."/>
            <person name="Jin M."/>
            <person name="Ramchiary N."/>
            <person name="Drou N."/>
            <person name="Berkman P.J."/>
            <person name="Cai Q."/>
            <person name="Huang Q."/>
            <person name="Li R."/>
            <person name="Tabata S."/>
            <person name="Cheng S."/>
            <person name="Zhang S."/>
            <person name="Zhang S."/>
            <person name="Huang S."/>
            <person name="Sato S."/>
            <person name="Sun S."/>
            <person name="Kwon S.J."/>
            <person name="Choi S.R."/>
            <person name="Lee T.H."/>
            <person name="Fan W."/>
            <person name="Zhao X."/>
            <person name="Tan X."/>
            <person name="Xu X."/>
            <person name="Wang Y."/>
            <person name="Qiu Y."/>
            <person name="Yin Y."/>
            <person name="Li Y."/>
            <person name="Du Y."/>
            <person name="Liao Y."/>
            <person name="Lim Y."/>
            <person name="Narusaka Y."/>
            <person name="Wang Y."/>
            <person name="Wang Z."/>
            <person name="Li Z."/>
            <person name="Wang Z."/>
            <person name="Xiong Z."/>
            <person name="Zhang Z."/>
        </authorList>
    </citation>
    <scope>NUCLEOTIDE SEQUENCE [LARGE SCALE GENOMIC DNA]</scope>
    <source>
        <strain evidence="8 9">cv. Chiifu-401-42</strain>
    </source>
</reference>
<evidence type="ECO:0000256" key="3">
    <source>
        <dbReference type="ARBA" id="ARBA00022471"/>
    </source>
</evidence>
<comment type="similarity">
    <text evidence="2 6">Belongs to the plant self-incompatibility (S1) protein family.</text>
</comment>
<protein>
    <recommendedName>
        <fullName evidence="6">S-protein homolog</fullName>
    </recommendedName>
</protein>
<comment type="subcellular location">
    <subcellularLocation>
        <location evidence="1 6">Secreted</location>
    </subcellularLocation>
</comment>
<dbReference type="PANTHER" id="PTHR31232">
    <property type="match status" value="1"/>
</dbReference>
<feature type="region of interest" description="Disordered" evidence="7">
    <location>
        <begin position="92"/>
        <end position="114"/>
    </location>
</feature>
<dbReference type="InParanoid" id="M4FG51"/>
<evidence type="ECO:0000313" key="9">
    <source>
        <dbReference type="Proteomes" id="UP000011750"/>
    </source>
</evidence>
<dbReference type="InterPro" id="IPR010264">
    <property type="entry name" value="Self-incomp_S1"/>
</dbReference>
<keyword evidence="5 6" id="KW-0732">Signal</keyword>
<dbReference type="Gramene" id="Bra040076.1">
    <property type="protein sequence ID" value="Bra040076.1-P"/>
    <property type="gene ID" value="Bra040076"/>
</dbReference>
<evidence type="ECO:0000256" key="4">
    <source>
        <dbReference type="ARBA" id="ARBA00022525"/>
    </source>
</evidence>
<evidence type="ECO:0000256" key="5">
    <source>
        <dbReference type="ARBA" id="ARBA00022729"/>
    </source>
</evidence>
<keyword evidence="4 6" id="KW-0964">Secreted</keyword>
<evidence type="ECO:0000256" key="2">
    <source>
        <dbReference type="ARBA" id="ARBA00005581"/>
    </source>
</evidence>
<evidence type="ECO:0000256" key="7">
    <source>
        <dbReference type="SAM" id="MobiDB-lite"/>
    </source>
</evidence>
<reference evidence="8 9" key="2">
    <citation type="journal article" date="2018" name="Hortic Res">
        <title>Improved Brassica rapa reference genome by single-molecule sequencing and chromosome conformation capture technologies.</title>
        <authorList>
            <person name="Zhang L."/>
            <person name="Cai X."/>
            <person name="Wu J."/>
            <person name="Liu M."/>
            <person name="Grob S."/>
            <person name="Cheng F."/>
            <person name="Liang J."/>
            <person name="Cai C."/>
            <person name="Liu Z."/>
            <person name="Liu B."/>
            <person name="Wang F."/>
            <person name="Li S."/>
            <person name="Liu F."/>
            <person name="Li X."/>
            <person name="Cheng L."/>
            <person name="Yang W."/>
            <person name="Li M.H."/>
            <person name="Grossniklaus U."/>
            <person name="Zheng H."/>
            <person name="Wang X."/>
        </authorList>
    </citation>
    <scope>NUCLEOTIDE SEQUENCE [LARGE SCALE GENOMIC DNA]</scope>
    <source>
        <strain evidence="8 9">cv. Chiifu-401-42</strain>
    </source>
</reference>
<keyword evidence="9" id="KW-1185">Reference proteome</keyword>
<dbReference type="GO" id="GO:0005576">
    <property type="term" value="C:extracellular region"/>
    <property type="evidence" value="ECO:0007669"/>
    <property type="project" value="UniProtKB-SubCell"/>
</dbReference>
<name>M4FG51_BRACM</name>
<dbReference type="HOGENOM" id="CLU_1920039_0_0_1"/>
<dbReference type="EnsemblPlants" id="Bra040076.1">
    <property type="protein sequence ID" value="Bra040076.1-P"/>
    <property type="gene ID" value="Bra040076"/>
</dbReference>
<reference evidence="8" key="3">
    <citation type="submission" date="2023-03" db="UniProtKB">
        <authorList>
            <consortium name="EnsemblPlants"/>
        </authorList>
    </citation>
    <scope>IDENTIFICATION</scope>
    <source>
        <strain evidence="8">cv. Chiifu-401-42</strain>
    </source>
</reference>
<keyword evidence="3 6" id="KW-0713">Self-incompatibility</keyword>